<comment type="similarity">
    <text evidence="2">Belongs to the isochorismate synthase family.</text>
</comment>
<evidence type="ECO:0000313" key="7">
    <source>
        <dbReference type="EMBL" id="BCI52176.1"/>
    </source>
</evidence>
<dbReference type="NCBIfam" id="TIGR00543">
    <property type="entry name" value="isochor_syn"/>
    <property type="match status" value="1"/>
</dbReference>
<dbReference type="AlphaFoldDB" id="A0A6S6P2F9"/>
<accession>A0A6S6P2F9</accession>
<dbReference type="Pfam" id="PF00425">
    <property type="entry name" value="Chorismate_bind"/>
    <property type="match status" value="1"/>
</dbReference>
<dbReference type="InterPro" id="IPR005801">
    <property type="entry name" value="ADC_synthase"/>
</dbReference>
<comment type="catalytic activity">
    <reaction evidence="1">
        <text>chorismate = isochorismate</text>
        <dbReference type="Rhea" id="RHEA:18985"/>
        <dbReference type="ChEBI" id="CHEBI:29748"/>
        <dbReference type="ChEBI" id="CHEBI:29780"/>
        <dbReference type="EC" id="5.4.4.2"/>
    </reaction>
</comment>
<evidence type="ECO:0000256" key="5">
    <source>
        <dbReference type="ARBA" id="ARBA00041564"/>
    </source>
</evidence>
<organism evidence="7 8">
    <name type="scientific">Mycolicibacterium litorale</name>
    <dbReference type="NCBI Taxonomy" id="758802"/>
    <lineage>
        <taxon>Bacteria</taxon>
        <taxon>Bacillati</taxon>
        <taxon>Actinomycetota</taxon>
        <taxon>Actinomycetes</taxon>
        <taxon>Mycobacteriales</taxon>
        <taxon>Mycobacteriaceae</taxon>
        <taxon>Mycolicibacterium</taxon>
    </lineage>
</organism>
<proteinExistence type="inferred from homology"/>
<dbReference type="EC" id="5.4.4.2" evidence="3"/>
<protein>
    <recommendedName>
        <fullName evidence="3">isochorismate synthase</fullName>
        <ecNumber evidence="3">5.4.4.2</ecNumber>
    </recommendedName>
    <alternativeName>
        <fullName evidence="5">Isochorismate mutase</fullName>
    </alternativeName>
</protein>
<dbReference type="Proteomes" id="UP000515734">
    <property type="component" value="Chromosome"/>
</dbReference>
<evidence type="ECO:0000256" key="1">
    <source>
        <dbReference type="ARBA" id="ARBA00000799"/>
    </source>
</evidence>
<dbReference type="GO" id="GO:0008909">
    <property type="term" value="F:isochorismate synthase activity"/>
    <property type="evidence" value="ECO:0007669"/>
    <property type="project" value="UniProtKB-EC"/>
</dbReference>
<evidence type="ECO:0000256" key="2">
    <source>
        <dbReference type="ARBA" id="ARBA00005297"/>
    </source>
</evidence>
<evidence type="ECO:0000256" key="4">
    <source>
        <dbReference type="ARBA" id="ARBA00023235"/>
    </source>
</evidence>
<dbReference type="PANTHER" id="PTHR42839:SF2">
    <property type="entry name" value="ISOCHORISMATE SYNTHASE ENTC"/>
    <property type="match status" value="1"/>
</dbReference>
<dbReference type="EMBL" id="AP023287">
    <property type="protein sequence ID" value="BCI52176.1"/>
    <property type="molecule type" value="Genomic_DNA"/>
</dbReference>
<dbReference type="Gene3D" id="3.60.120.10">
    <property type="entry name" value="Anthranilate synthase"/>
    <property type="match status" value="1"/>
</dbReference>
<gene>
    <name evidence="7" type="ORF">NIIDNTM18_14540</name>
</gene>
<sequence>MPTDVTGPTTHGAEPTFVLTGPQGIVVADGMHTAYPALTSARAALAAGEAPIVLGALPFDLTAPTALFRPQTVGFLGALPDWPTAALPAVRVAEFRPAPQEHRERVATAVRALNDPATALHKVVLARALRLTADQPLDARTVLRRLVSDDAGANAYLVDLSAAGGGYGGAALIGASPELLVARRGEVVTCQPFAGSAPRFADPTADRASGAALAESAKNRHEHAIVIDEVRTALDPFCVDLQIAPQPHLSATAAVWHLSTQITGRLRDTSTTALDLAVALHPTPAVGGVPTDAAAALIKQIEGDRGFYAGAVGWCDAAGDGRWVVSIRCAQLAADRRSATAHSGGGIVAESDPDDEVAETTTKFTTILSALGVAQ</sequence>
<feature type="domain" description="Chorismate-utilising enzyme C-terminal" evidence="6">
    <location>
        <begin position="100"/>
        <end position="363"/>
    </location>
</feature>
<keyword evidence="4" id="KW-0413">Isomerase</keyword>
<dbReference type="InterPro" id="IPR015890">
    <property type="entry name" value="Chorismate_C"/>
</dbReference>
<evidence type="ECO:0000256" key="3">
    <source>
        <dbReference type="ARBA" id="ARBA00012824"/>
    </source>
</evidence>
<dbReference type="SUPFAM" id="SSF56322">
    <property type="entry name" value="ADC synthase"/>
    <property type="match status" value="1"/>
</dbReference>
<evidence type="ECO:0000259" key="6">
    <source>
        <dbReference type="Pfam" id="PF00425"/>
    </source>
</evidence>
<dbReference type="PANTHER" id="PTHR42839">
    <property type="entry name" value="ISOCHORISMATE SYNTHASE ENTC"/>
    <property type="match status" value="1"/>
</dbReference>
<reference evidence="7 8" key="1">
    <citation type="submission" date="2020-07" db="EMBL/GenBank/DDBJ databases">
        <title>Complete genome sequence of Mycolicibacterium litorale like strain isolated from cardiac implantable electronic device infection.</title>
        <authorList>
            <person name="Fukano H."/>
            <person name="Miyama H."/>
            <person name="Hoshino Y."/>
        </authorList>
    </citation>
    <scope>NUCLEOTIDE SEQUENCE [LARGE SCALE GENOMIC DNA]</scope>
    <source>
        <strain evidence="7 8">NIIDNTM18</strain>
    </source>
</reference>
<evidence type="ECO:0000313" key="8">
    <source>
        <dbReference type="Proteomes" id="UP000515734"/>
    </source>
</evidence>
<name>A0A6S6P2F9_9MYCO</name>
<dbReference type="InterPro" id="IPR004561">
    <property type="entry name" value="IsoChor_synthase"/>
</dbReference>